<dbReference type="GO" id="GO:0016791">
    <property type="term" value="F:phosphatase activity"/>
    <property type="evidence" value="ECO:0007669"/>
    <property type="project" value="TreeGrafter"/>
</dbReference>
<gene>
    <name evidence="1" type="ORF">DYL59_24225</name>
</gene>
<evidence type="ECO:0000313" key="1">
    <source>
        <dbReference type="EMBL" id="TFY85745.1"/>
    </source>
</evidence>
<dbReference type="InterPro" id="IPR036412">
    <property type="entry name" value="HAD-like_sf"/>
</dbReference>
<accession>A0A4Z0AGM4</accession>
<keyword evidence="2" id="KW-1185">Reference proteome</keyword>
<comment type="caution">
    <text evidence="1">The sequence shown here is derived from an EMBL/GenBank/DDBJ whole genome shotgun (WGS) entry which is preliminary data.</text>
</comment>
<keyword evidence="1" id="KW-0378">Hydrolase</keyword>
<sequence>MNAPRTAGPIKAVIFDMDGLLLDTEGIYTEVTQIIAERYGRTYDWGIKQHIIGRGAQDLADYVVKALDLPITAAEFLKIREPLMSERFPKALGM</sequence>
<dbReference type="Gene3D" id="1.10.150.240">
    <property type="entry name" value="Putative phosphatase, domain 2"/>
    <property type="match status" value="1"/>
</dbReference>
<dbReference type="FunFam" id="1.10.150.240:FF:000001">
    <property type="entry name" value="Haloacid dehalogenase-like hydrolase domain"/>
    <property type="match status" value="1"/>
</dbReference>
<feature type="non-terminal residue" evidence="1">
    <location>
        <position position="94"/>
    </location>
</feature>
<dbReference type="RefSeq" id="WP_337678425.1">
    <property type="nucleotide sequence ID" value="NZ_QUZU01000039.1"/>
</dbReference>
<evidence type="ECO:0000313" key="2">
    <source>
        <dbReference type="Proteomes" id="UP000297391"/>
    </source>
</evidence>
<reference evidence="1 2" key="1">
    <citation type="journal article" date="2019" name="Syst. Appl. Microbiol.">
        <title>New species of pathogenic Pseudomonas isolated from citrus in Tunisia: Proposal of Pseudomonas kairouanensis sp. nov. and Pseudomonas nabeulensis sp. nov.</title>
        <authorList>
            <person name="Oueslati M."/>
            <person name="Mulet M."/>
            <person name="Gomila M."/>
            <person name="Berge O."/>
            <person name="Hajlaoui M.R."/>
            <person name="Lalucat J."/>
            <person name="Sadfi-Zouaoui N."/>
            <person name="Garcia-Valdes E."/>
        </authorList>
    </citation>
    <scope>NUCLEOTIDE SEQUENCE [LARGE SCALE GENOMIC DNA]</scope>
    <source>
        <strain evidence="1 2">KC12</strain>
    </source>
</reference>
<organism evidence="1 2">
    <name type="scientific">Pseudomonas kairouanensis</name>
    <dbReference type="NCBI Taxonomy" id="2293832"/>
    <lineage>
        <taxon>Bacteria</taxon>
        <taxon>Pseudomonadati</taxon>
        <taxon>Pseudomonadota</taxon>
        <taxon>Gammaproteobacteria</taxon>
        <taxon>Pseudomonadales</taxon>
        <taxon>Pseudomonadaceae</taxon>
        <taxon>Pseudomonas</taxon>
    </lineage>
</organism>
<protein>
    <submittedName>
        <fullName evidence="1">HAD family hydrolase</fullName>
    </submittedName>
</protein>
<dbReference type="InterPro" id="IPR023198">
    <property type="entry name" value="PGP-like_dom2"/>
</dbReference>
<dbReference type="AlphaFoldDB" id="A0A4Z0AGM4"/>
<dbReference type="PANTHER" id="PTHR18901">
    <property type="entry name" value="2-DEOXYGLUCOSE-6-PHOSPHATE PHOSPHATASE 2"/>
    <property type="match status" value="1"/>
</dbReference>
<proteinExistence type="predicted"/>
<name>A0A4Z0AGM4_9PSED</name>
<dbReference type="PANTHER" id="PTHR18901:SF38">
    <property type="entry name" value="PSEUDOURIDINE-5'-PHOSPHATASE"/>
    <property type="match status" value="1"/>
</dbReference>
<dbReference type="EMBL" id="QUZU01000039">
    <property type="protein sequence ID" value="TFY85745.1"/>
    <property type="molecule type" value="Genomic_DNA"/>
</dbReference>
<dbReference type="SUPFAM" id="SSF56784">
    <property type="entry name" value="HAD-like"/>
    <property type="match status" value="1"/>
</dbReference>
<dbReference type="Proteomes" id="UP000297391">
    <property type="component" value="Unassembled WGS sequence"/>
</dbReference>